<sequence length="196" mass="23008">QSTFSVNYVKPYPSKLFSEGYDGVFNILDNSIIGYSKDYFLFLEKNITFLEDFIFFLFENCPDSDGFTSIFHYYFLTHNQHFWPYDFFGSNFHNNKYTHCYTSLQLPCEDLSSVFADLSLKNDKVHSSALRFPQPMLSRIDCFDALELFQDSSKNSDQGYDSGPEIYSNKGCIYVDYYSRNPDENIDNDDYNIYSD</sequence>
<dbReference type="Proteomes" id="UP000789759">
    <property type="component" value="Unassembled WGS sequence"/>
</dbReference>
<accession>A0A9N9PLL7</accession>
<gene>
    <name evidence="1" type="ORF">CPELLU_LOCUS20447</name>
</gene>
<comment type="caution">
    <text evidence="1">The sequence shown here is derived from an EMBL/GenBank/DDBJ whole genome shotgun (WGS) entry which is preliminary data.</text>
</comment>
<proteinExistence type="predicted"/>
<dbReference type="AlphaFoldDB" id="A0A9N9PLL7"/>
<organism evidence="1 2">
    <name type="scientific">Cetraspora pellucida</name>
    <dbReference type="NCBI Taxonomy" id="1433469"/>
    <lineage>
        <taxon>Eukaryota</taxon>
        <taxon>Fungi</taxon>
        <taxon>Fungi incertae sedis</taxon>
        <taxon>Mucoromycota</taxon>
        <taxon>Glomeromycotina</taxon>
        <taxon>Glomeromycetes</taxon>
        <taxon>Diversisporales</taxon>
        <taxon>Gigasporaceae</taxon>
        <taxon>Cetraspora</taxon>
    </lineage>
</organism>
<feature type="non-terminal residue" evidence="1">
    <location>
        <position position="196"/>
    </location>
</feature>
<reference evidence="1" key="1">
    <citation type="submission" date="2021-06" db="EMBL/GenBank/DDBJ databases">
        <authorList>
            <person name="Kallberg Y."/>
            <person name="Tangrot J."/>
            <person name="Rosling A."/>
        </authorList>
    </citation>
    <scope>NUCLEOTIDE SEQUENCE</scope>
    <source>
        <strain evidence="1">FL966</strain>
    </source>
</reference>
<evidence type="ECO:0000313" key="2">
    <source>
        <dbReference type="Proteomes" id="UP000789759"/>
    </source>
</evidence>
<name>A0A9N9PLL7_9GLOM</name>
<protein>
    <submittedName>
        <fullName evidence="1">2067_t:CDS:1</fullName>
    </submittedName>
</protein>
<evidence type="ECO:0000313" key="1">
    <source>
        <dbReference type="EMBL" id="CAG8828945.1"/>
    </source>
</evidence>
<dbReference type="OrthoDB" id="2493772at2759"/>
<keyword evidence="2" id="KW-1185">Reference proteome</keyword>
<dbReference type="EMBL" id="CAJVQA010061385">
    <property type="protein sequence ID" value="CAG8828945.1"/>
    <property type="molecule type" value="Genomic_DNA"/>
</dbReference>